<keyword evidence="1" id="KW-0472">Membrane</keyword>
<dbReference type="EMBL" id="NSKE01000004">
    <property type="protein sequence ID" value="PAU94569.1"/>
    <property type="molecule type" value="Genomic_DNA"/>
</dbReference>
<dbReference type="AlphaFoldDB" id="A0A2A2GCI0"/>
<organism evidence="2 3">
    <name type="scientific">Fodinibius salipaludis</name>
    <dbReference type="NCBI Taxonomy" id="2032627"/>
    <lineage>
        <taxon>Bacteria</taxon>
        <taxon>Pseudomonadati</taxon>
        <taxon>Balneolota</taxon>
        <taxon>Balneolia</taxon>
        <taxon>Balneolales</taxon>
        <taxon>Balneolaceae</taxon>
        <taxon>Fodinibius</taxon>
    </lineage>
</organism>
<sequence length="171" mass="19250">MNASRFLTIVAKPILFLLEYLFKLAAGVIGMIVLGAEGSFFSKMSTGFSSIGNVLYRIAEWPDSLTYIGTVIQDYNTLTASAFNERYGGNAINRVMELLNEGVAYGQAVYQNLTRQPVATVVATLLVFLLFYIIGRACRFYRQRGQGSFLVKKERELGKRVFDQPEEKDYQ</sequence>
<dbReference type="Proteomes" id="UP000218831">
    <property type="component" value="Unassembled WGS sequence"/>
</dbReference>
<feature type="transmembrane region" description="Helical" evidence="1">
    <location>
        <begin position="20"/>
        <end position="41"/>
    </location>
</feature>
<keyword evidence="3" id="KW-1185">Reference proteome</keyword>
<evidence type="ECO:0000313" key="2">
    <source>
        <dbReference type="EMBL" id="PAU94569.1"/>
    </source>
</evidence>
<evidence type="ECO:0000256" key="1">
    <source>
        <dbReference type="SAM" id="Phobius"/>
    </source>
</evidence>
<proteinExistence type="predicted"/>
<protein>
    <submittedName>
        <fullName evidence="2">Uncharacterized protein</fullName>
    </submittedName>
</protein>
<name>A0A2A2GCI0_9BACT</name>
<comment type="caution">
    <text evidence="2">The sequence shown here is derived from an EMBL/GenBank/DDBJ whole genome shotgun (WGS) entry which is preliminary data.</text>
</comment>
<accession>A0A2A2GCI0</accession>
<keyword evidence="1" id="KW-0812">Transmembrane</keyword>
<evidence type="ECO:0000313" key="3">
    <source>
        <dbReference type="Proteomes" id="UP000218831"/>
    </source>
</evidence>
<dbReference type="OrthoDB" id="1524312at2"/>
<reference evidence="2 3" key="1">
    <citation type="submission" date="2017-08" db="EMBL/GenBank/DDBJ databases">
        <title>Aliifodinibius alkalisoli sp. nov., isolated from saline alkaline soil.</title>
        <authorList>
            <person name="Liu D."/>
            <person name="Zhang G."/>
        </authorList>
    </citation>
    <scope>NUCLEOTIDE SEQUENCE [LARGE SCALE GENOMIC DNA]</scope>
    <source>
        <strain evidence="2 3">WN023</strain>
    </source>
</reference>
<gene>
    <name evidence="2" type="ORF">CK503_07180</name>
</gene>
<feature type="transmembrane region" description="Helical" evidence="1">
    <location>
        <begin position="118"/>
        <end position="135"/>
    </location>
</feature>
<keyword evidence="1" id="KW-1133">Transmembrane helix</keyword>
<dbReference type="RefSeq" id="WP_095606110.1">
    <property type="nucleotide sequence ID" value="NZ_NSKE01000004.1"/>
</dbReference>